<feature type="domain" description="HPr" evidence="5">
    <location>
        <begin position="334"/>
        <end position="419"/>
    </location>
</feature>
<keyword evidence="3" id="KW-0813">Transport</keyword>
<accession>A0A2T6BXH1</accession>
<dbReference type="InterPro" id="IPR000032">
    <property type="entry name" value="HPr-like"/>
</dbReference>
<dbReference type="AlphaFoldDB" id="A0A2T6BXH1"/>
<feature type="compositionally biased region" description="Pro residues" evidence="4">
    <location>
        <begin position="280"/>
        <end position="316"/>
    </location>
</feature>
<reference evidence="6 7" key="1">
    <citation type="submission" date="2018-04" db="EMBL/GenBank/DDBJ databases">
        <title>Genomic Encyclopedia of Archaeal and Bacterial Type Strains, Phase II (KMG-II): from individual species to whole genera.</title>
        <authorList>
            <person name="Goeker M."/>
        </authorList>
    </citation>
    <scope>NUCLEOTIDE SEQUENCE [LARGE SCALE GENOMIC DNA]</scope>
    <source>
        <strain evidence="6 7">DSM 45787</strain>
    </source>
</reference>
<evidence type="ECO:0000256" key="3">
    <source>
        <dbReference type="ARBA" id="ARBA00022597"/>
    </source>
</evidence>
<dbReference type="PROSITE" id="PS51350">
    <property type="entry name" value="PTS_HPR_DOM"/>
    <property type="match status" value="1"/>
</dbReference>
<evidence type="ECO:0000313" key="6">
    <source>
        <dbReference type="EMBL" id="PTX60768.1"/>
    </source>
</evidence>
<dbReference type="SUPFAM" id="SSF55594">
    <property type="entry name" value="HPr-like"/>
    <property type="match status" value="1"/>
</dbReference>
<comment type="caution">
    <text evidence="6">The sequence shown here is derived from an EMBL/GenBank/DDBJ whole genome shotgun (WGS) entry which is preliminary data.</text>
</comment>
<proteinExistence type="predicted"/>
<evidence type="ECO:0000256" key="2">
    <source>
        <dbReference type="ARBA" id="ARBA00020422"/>
    </source>
</evidence>
<feature type="region of interest" description="Disordered" evidence="4">
    <location>
        <begin position="47"/>
        <end position="96"/>
    </location>
</feature>
<dbReference type="Gene3D" id="3.30.1340.10">
    <property type="entry name" value="HPr-like"/>
    <property type="match status" value="1"/>
</dbReference>
<evidence type="ECO:0000313" key="7">
    <source>
        <dbReference type="Proteomes" id="UP000244240"/>
    </source>
</evidence>
<evidence type="ECO:0000256" key="4">
    <source>
        <dbReference type="SAM" id="MobiDB-lite"/>
    </source>
</evidence>
<dbReference type="Pfam" id="PF00381">
    <property type="entry name" value="PTS-HPr"/>
    <property type="match status" value="1"/>
</dbReference>
<evidence type="ECO:0000256" key="1">
    <source>
        <dbReference type="ARBA" id="ARBA00003681"/>
    </source>
</evidence>
<feature type="compositionally biased region" description="Basic and acidic residues" evidence="4">
    <location>
        <begin position="265"/>
        <end position="274"/>
    </location>
</feature>
<comment type="function">
    <text evidence="1">General (non sugar-specific) component of the phosphoenolpyruvate-dependent sugar phosphotransferase system (sugar PTS). This major carbohydrate active-transport system catalyzes the phosphorylation of incoming sugar substrates concomitantly with their translocation across the cell membrane. The phosphoryl group from phosphoenolpyruvate (PEP) is transferred to the phosphoryl carrier protein HPr by enzyme I. Phospho-HPr then transfers it to the PTS EIIA domain.</text>
</comment>
<feature type="compositionally biased region" description="Gly residues" evidence="4">
    <location>
        <begin position="322"/>
        <end position="332"/>
    </location>
</feature>
<dbReference type="InterPro" id="IPR050399">
    <property type="entry name" value="HPr"/>
</dbReference>
<dbReference type="GO" id="GO:0016740">
    <property type="term" value="F:transferase activity"/>
    <property type="evidence" value="ECO:0007669"/>
    <property type="project" value="UniProtKB-KW"/>
</dbReference>
<organism evidence="6 7">
    <name type="scientific">Melghirimyces profundicolus</name>
    <dbReference type="NCBI Taxonomy" id="1242148"/>
    <lineage>
        <taxon>Bacteria</taxon>
        <taxon>Bacillati</taxon>
        <taxon>Bacillota</taxon>
        <taxon>Bacilli</taxon>
        <taxon>Bacillales</taxon>
        <taxon>Thermoactinomycetaceae</taxon>
        <taxon>Melghirimyces</taxon>
    </lineage>
</organism>
<keyword evidence="6" id="KW-0808">Transferase</keyword>
<dbReference type="Proteomes" id="UP000244240">
    <property type="component" value="Unassembled WGS sequence"/>
</dbReference>
<protein>
    <recommendedName>
        <fullName evidence="2">Phosphocarrier protein HPr</fullName>
    </recommendedName>
</protein>
<dbReference type="PANTHER" id="PTHR33705:SF1">
    <property type="entry name" value="PHOSPHOCARRIER PROTEIN HPR"/>
    <property type="match status" value="1"/>
</dbReference>
<evidence type="ECO:0000259" key="5">
    <source>
        <dbReference type="PROSITE" id="PS51350"/>
    </source>
</evidence>
<keyword evidence="3" id="KW-0762">Sugar transport</keyword>
<gene>
    <name evidence="6" type="ORF">C8P63_10878</name>
</gene>
<feature type="region of interest" description="Disordered" evidence="4">
    <location>
        <begin position="258"/>
        <end position="332"/>
    </location>
</feature>
<dbReference type="InterPro" id="IPR035895">
    <property type="entry name" value="HPr-like_sf"/>
</dbReference>
<keyword evidence="7" id="KW-1185">Reference proteome</keyword>
<dbReference type="PANTHER" id="PTHR33705">
    <property type="entry name" value="PHOSPHOCARRIER PROTEIN HPR"/>
    <property type="match status" value="1"/>
</dbReference>
<sequence>MNEKGWIKGVKSLPSSFRRTAGRILVLTFCGSMVFFADGGVLAQPEHPRMPGVLKPSPGQEASKGETTLPKEEEAESSAMDEAATEKPGSPEDEKLSVPLARTAPEEGVVVRAERLEIQGLIPSLTVTETGRVAIRLSAKRAEAYGMKLVTGQKTPTGPWGAEIGDAGPVSIQNLDADATALGFKVKGPPLKLDQSLPSVVLYDVYLKVERLDADHVGMPQMDLQTKGKVSLASDDPVFDLERLPEVQGLKGLTDLVNGTLGRLSGEDLSKEPGSEEPGPTKPPKSTPIPEPAEPPAEPRLPDPKSPQPAEPPLLPPDDGGGEIPGMDDGGAGETVKEVVVTLKGGLGRLLSALPFVREANRYEAEITVRRGDQKADAKNLTEVLNLNITSGTKIILSAEGKEAKRAVDALADFLGEKE</sequence>
<name>A0A2T6BXH1_9BACL</name>
<dbReference type="EMBL" id="QBKR01000008">
    <property type="protein sequence ID" value="PTX60768.1"/>
    <property type="molecule type" value="Genomic_DNA"/>
</dbReference>